<proteinExistence type="predicted"/>
<keyword evidence="2" id="KW-0812">Transmembrane</keyword>
<protein>
    <submittedName>
        <fullName evidence="4">FHIPEP family type III secretion protein</fullName>
    </submittedName>
</protein>
<dbReference type="Pfam" id="PF00771">
    <property type="entry name" value="FHIPEP"/>
    <property type="match status" value="1"/>
</dbReference>
<dbReference type="Gene3D" id="3.40.50.12790">
    <property type="entry name" value="FHIPEP family, domain 4"/>
    <property type="match status" value="1"/>
</dbReference>
<dbReference type="EMBL" id="JAPDOB010000002">
    <property type="protein sequence ID" value="MCW3798835.1"/>
    <property type="molecule type" value="Genomic_DNA"/>
</dbReference>
<keyword evidence="1" id="KW-0283">Flagellar rotation</keyword>
<keyword evidence="2" id="KW-1133">Transmembrane helix</keyword>
<sequence>MINGVGFVIIFACVFGSFIASGGKLEVVLEALPHELTAILGAAIGAFLVANSLPTAKLAGKGLVRAFKGPRWTSDMYRDLLTLLFALLTTFKKGGATGIEPHLDEPEGSPIFSRHPKILADHHLIEFLCDYSEAQKLLTDVHKEADRLVADLVPGKISISGVQRVLQNLLGEGVSIRDIPTILEGIAEAVPLTGNLSQITEHVRARLARQISAACTIDGAIPVVTLAPEWDQAFADAIIGECDARQLAMAPSALQAFMAGVRETFDRLAQAGEIPCLLVNPSLRPFVRSIIERVRPATVVLSQSEIHVRARIRSLGSVGGAATYNGHDEQPVLAAA</sequence>
<dbReference type="PANTHER" id="PTHR30161">
    <property type="entry name" value="FLAGELLAR EXPORT PROTEIN, MEMBRANE FLHA SUBUNIT-RELATED"/>
    <property type="match status" value="1"/>
</dbReference>
<dbReference type="Pfam" id="PF20560">
    <property type="entry name" value="MotA_N"/>
    <property type="match status" value="1"/>
</dbReference>
<accession>A0ABT3JJA5</accession>
<dbReference type="InterPro" id="IPR001712">
    <property type="entry name" value="T3SS_FHIPEP"/>
</dbReference>
<dbReference type="Proteomes" id="UP001526246">
    <property type="component" value="Unassembled WGS sequence"/>
</dbReference>
<dbReference type="PANTHER" id="PTHR30161:SF1">
    <property type="entry name" value="FLAGELLAR BIOSYNTHESIS PROTEIN FLHA-RELATED"/>
    <property type="match status" value="1"/>
</dbReference>
<dbReference type="InterPro" id="IPR042196">
    <property type="entry name" value="FHIPEP_4"/>
</dbReference>
<reference evidence="4 5" key="1">
    <citation type="submission" date="2022-10" db="EMBL/GenBank/DDBJ databases">
        <title>Sphingomonas sp.</title>
        <authorList>
            <person name="Jin C."/>
        </authorList>
    </citation>
    <scope>NUCLEOTIDE SEQUENCE [LARGE SCALE GENOMIC DNA]</scope>
    <source>
        <strain evidence="4 5">BN140010</strain>
    </source>
</reference>
<evidence type="ECO:0000256" key="1">
    <source>
        <dbReference type="ARBA" id="ARBA00022779"/>
    </source>
</evidence>
<gene>
    <name evidence="4" type="ORF">OMW55_13550</name>
</gene>
<dbReference type="InterPro" id="IPR042193">
    <property type="entry name" value="FHIPEP_3"/>
</dbReference>
<keyword evidence="2" id="KW-0472">Membrane</keyword>
<comment type="caution">
    <text evidence="4">The sequence shown here is derived from an EMBL/GenBank/DDBJ whole genome shotgun (WGS) entry which is preliminary data.</text>
</comment>
<feature type="domain" description="Motility protein A N-terminal" evidence="3">
    <location>
        <begin position="5"/>
        <end position="95"/>
    </location>
</feature>
<organism evidence="4 5">
    <name type="scientific">Sphingomonas arvum</name>
    <dbReference type="NCBI Taxonomy" id="2992113"/>
    <lineage>
        <taxon>Bacteria</taxon>
        <taxon>Pseudomonadati</taxon>
        <taxon>Pseudomonadota</taxon>
        <taxon>Alphaproteobacteria</taxon>
        <taxon>Sphingomonadales</taxon>
        <taxon>Sphingomonadaceae</taxon>
        <taxon>Sphingomonas</taxon>
    </lineage>
</organism>
<dbReference type="Gene3D" id="1.10.8.540">
    <property type="entry name" value="FHIPEP family, domain 3"/>
    <property type="match status" value="1"/>
</dbReference>
<keyword evidence="5" id="KW-1185">Reference proteome</keyword>
<dbReference type="InterPro" id="IPR046786">
    <property type="entry name" value="MotA_N"/>
</dbReference>
<feature type="transmembrane region" description="Helical" evidence="2">
    <location>
        <begin position="36"/>
        <end position="53"/>
    </location>
</feature>
<evidence type="ECO:0000313" key="4">
    <source>
        <dbReference type="EMBL" id="MCW3798835.1"/>
    </source>
</evidence>
<evidence type="ECO:0000259" key="3">
    <source>
        <dbReference type="Pfam" id="PF20560"/>
    </source>
</evidence>
<name>A0ABT3JJA5_9SPHN</name>
<evidence type="ECO:0000256" key="2">
    <source>
        <dbReference type="SAM" id="Phobius"/>
    </source>
</evidence>
<evidence type="ECO:0000313" key="5">
    <source>
        <dbReference type="Proteomes" id="UP001526246"/>
    </source>
</evidence>